<dbReference type="EMBL" id="CAJJDP010000137">
    <property type="protein sequence ID" value="CAD8205987.1"/>
    <property type="molecule type" value="Genomic_DNA"/>
</dbReference>
<gene>
    <name evidence="2" type="ORF">POCTA_138.1.T1360213</name>
</gene>
<dbReference type="OrthoDB" id="302623at2759"/>
<feature type="transmembrane region" description="Helical" evidence="1">
    <location>
        <begin position="36"/>
        <end position="57"/>
    </location>
</feature>
<dbReference type="OMA" id="ITLWINN"/>
<dbReference type="Proteomes" id="UP000683925">
    <property type="component" value="Unassembled WGS sequence"/>
</dbReference>
<keyword evidence="1" id="KW-0472">Membrane</keyword>
<evidence type="ECO:0008006" key="4">
    <source>
        <dbReference type="Google" id="ProtNLM"/>
    </source>
</evidence>
<evidence type="ECO:0000256" key="1">
    <source>
        <dbReference type="SAM" id="Phobius"/>
    </source>
</evidence>
<name>A0A8S1XYD3_PAROT</name>
<dbReference type="PANTHER" id="PTHR12621:SF7">
    <property type="entry name" value="CYSTEINE AND HISTIDINE-RICH DOMAIN-CONTAINING PROTEIN 1"/>
    <property type="match status" value="1"/>
</dbReference>
<sequence length="470" mass="54875">MQKALNTFEKLDAFGVPIFLLSNTNNQRYQSKVGGILTILLSGLSLVYFLYVIALWIDNKIAPTISSKTITIGYAEFQVQESMIQLSLEDFTGDVDPFKKENNIITPLLVTFMNTTVQKKPIPLFSNDQNPYIIELSNVSLVLNTLDFQSQNFKTQEQHSIFLVRCQNQFLVEGSYCADDTTIDEYISKFHGFLFIKIKLSQLNSITQELEQFKKLYYTNFDVKRPQYSQIMLKQQSSIIDNGIIFNDYEYFNFVTNYELITQEIDKTYGTNVMNSMSKFNYTFDCYGSYLFRIDNISIVEQITYPKLGSVLAQIGSIIQLIFMLKYVVLQYNNQLSENEILNEIITMYYPEFKQYSMNFLNQLQFDNQDKDLLDNLKLKYQTLRKFAREKCRLTNMLYEISRIQFILQDKFGDSILSQSHQMGGKLQKTQVELLSSREQNRLQIKPIDSIDLENQCHSLEPLEILIKQT</sequence>
<dbReference type="AlphaFoldDB" id="A0A8S1XYD3"/>
<organism evidence="2 3">
    <name type="scientific">Paramecium octaurelia</name>
    <dbReference type="NCBI Taxonomy" id="43137"/>
    <lineage>
        <taxon>Eukaryota</taxon>
        <taxon>Sar</taxon>
        <taxon>Alveolata</taxon>
        <taxon>Ciliophora</taxon>
        <taxon>Intramacronucleata</taxon>
        <taxon>Oligohymenophorea</taxon>
        <taxon>Peniculida</taxon>
        <taxon>Parameciidae</taxon>
        <taxon>Paramecium</taxon>
    </lineage>
</organism>
<evidence type="ECO:0000313" key="2">
    <source>
        <dbReference type="EMBL" id="CAD8205987.1"/>
    </source>
</evidence>
<dbReference type="GO" id="GO:0008270">
    <property type="term" value="F:zinc ion binding"/>
    <property type="evidence" value="ECO:0007669"/>
    <property type="project" value="TreeGrafter"/>
</dbReference>
<protein>
    <recommendedName>
        <fullName evidence="4">Transmembrane protein</fullName>
    </recommendedName>
</protein>
<keyword evidence="3" id="KW-1185">Reference proteome</keyword>
<accession>A0A8S1XYD3</accession>
<dbReference type="PANTHER" id="PTHR12621">
    <property type="entry name" value="CYSTEINE AND HISTIDINE-RICH DOMAIN CHORD -CONTAINING PROTEIN"/>
    <property type="match status" value="1"/>
</dbReference>
<reference evidence="2" key="1">
    <citation type="submission" date="2021-01" db="EMBL/GenBank/DDBJ databases">
        <authorList>
            <consortium name="Genoscope - CEA"/>
            <person name="William W."/>
        </authorList>
    </citation>
    <scope>NUCLEOTIDE SEQUENCE</scope>
</reference>
<keyword evidence="1" id="KW-1133">Transmembrane helix</keyword>
<evidence type="ECO:0000313" key="3">
    <source>
        <dbReference type="Proteomes" id="UP000683925"/>
    </source>
</evidence>
<comment type="caution">
    <text evidence="2">The sequence shown here is derived from an EMBL/GenBank/DDBJ whole genome shotgun (WGS) entry which is preliminary data.</text>
</comment>
<keyword evidence="1" id="KW-0812">Transmembrane</keyword>
<proteinExistence type="predicted"/>